<dbReference type="Pfam" id="PF13966">
    <property type="entry name" value="zf-RVT"/>
    <property type="match status" value="1"/>
</dbReference>
<dbReference type="InterPro" id="IPR026960">
    <property type="entry name" value="RVT-Znf"/>
</dbReference>
<protein>
    <recommendedName>
        <fullName evidence="2">Reverse transcriptase zinc-binding domain-containing protein</fullName>
    </recommendedName>
</protein>
<dbReference type="PANTHER" id="PTHR36617:SF16">
    <property type="entry name" value="OS04G0516500 PROTEIN"/>
    <property type="match status" value="1"/>
</dbReference>
<feature type="domain" description="Reverse transcriptase zinc-binding" evidence="2">
    <location>
        <begin position="256"/>
        <end position="309"/>
    </location>
</feature>
<keyword evidence="4" id="KW-1185">Reference proteome</keyword>
<dbReference type="PANTHER" id="PTHR36617">
    <property type="entry name" value="PROTEIN, PUTATIVE-RELATED"/>
    <property type="match status" value="1"/>
</dbReference>
<name>A0ABY9DV99_VITVI</name>
<evidence type="ECO:0000256" key="1">
    <source>
        <dbReference type="SAM" id="MobiDB-lite"/>
    </source>
</evidence>
<evidence type="ECO:0000313" key="4">
    <source>
        <dbReference type="Proteomes" id="UP001227230"/>
    </source>
</evidence>
<evidence type="ECO:0000313" key="3">
    <source>
        <dbReference type="EMBL" id="WKA11091.1"/>
    </source>
</evidence>
<dbReference type="Proteomes" id="UP001227230">
    <property type="component" value="Chromosome 18"/>
</dbReference>
<evidence type="ECO:0000259" key="2">
    <source>
        <dbReference type="Pfam" id="PF13966"/>
    </source>
</evidence>
<accession>A0ABY9DV99</accession>
<feature type="compositionally biased region" description="Basic and acidic residues" evidence="1">
    <location>
        <begin position="60"/>
        <end position="71"/>
    </location>
</feature>
<reference evidence="3 4" key="1">
    <citation type="journal article" date="2023" name="Hortic Res">
        <title>The complete reference genome for grapevine (Vitis vinifera L.) genetics and breeding.</title>
        <authorList>
            <person name="Shi X."/>
            <person name="Cao S."/>
            <person name="Wang X."/>
            <person name="Huang S."/>
            <person name="Wang Y."/>
            <person name="Liu Z."/>
            <person name="Liu W."/>
            <person name="Leng X."/>
            <person name="Peng Y."/>
            <person name="Wang N."/>
            <person name="Wang Y."/>
            <person name="Ma Z."/>
            <person name="Xu X."/>
            <person name="Zhang F."/>
            <person name="Xue H."/>
            <person name="Zhong H."/>
            <person name="Wang Y."/>
            <person name="Zhang K."/>
            <person name="Velt A."/>
            <person name="Avia K."/>
            <person name="Holtgrawe D."/>
            <person name="Grimplet J."/>
            <person name="Matus J.T."/>
            <person name="Ware D."/>
            <person name="Wu X."/>
            <person name="Wang H."/>
            <person name="Liu C."/>
            <person name="Fang Y."/>
            <person name="Rustenholz C."/>
            <person name="Cheng Z."/>
            <person name="Xiao H."/>
            <person name="Zhou Y."/>
        </authorList>
    </citation>
    <scope>NUCLEOTIDE SEQUENCE [LARGE SCALE GENOMIC DNA]</scope>
    <source>
        <strain evidence="4">cv. Pinot noir / PN40024</strain>
        <tissue evidence="3">Leaf</tissue>
    </source>
</reference>
<feature type="region of interest" description="Disordered" evidence="1">
    <location>
        <begin position="97"/>
        <end position="123"/>
    </location>
</feature>
<proteinExistence type="predicted"/>
<sequence length="309" mass="34326">MIRSSAGGTEDGSSLDGLNEFNLALRRDGGPSPQNPSEVVMAKEAGGGGFGPMGRTKGPKGKEKALEEETGPRLGPFLDKSKSSGLSLSCLKDFGVQPGGPSVKKKKGSAENQPKKGPLEALAQSGLPGEANFELEFLSSREKEIESDQKANPHYVLADSALEEEALRFWNDMWCGDSALSQRFPHLYILAAHRNALVEDMRDQNAGEGSWNLRFIRDFNDWEVEMVGELLQVLRGFRITREEDSVCWKGGGSGQFKVKDAYNWLDRPMDVVFPKNKIWMERVPTKIMFFAWKATWGKILTLDRLQKRG</sequence>
<feature type="region of interest" description="Disordered" evidence="1">
    <location>
        <begin position="1"/>
        <end position="80"/>
    </location>
</feature>
<organism evidence="3 4">
    <name type="scientific">Vitis vinifera</name>
    <name type="common">Grape</name>
    <dbReference type="NCBI Taxonomy" id="29760"/>
    <lineage>
        <taxon>Eukaryota</taxon>
        <taxon>Viridiplantae</taxon>
        <taxon>Streptophyta</taxon>
        <taxon>Embryophyta</taxon>
        <taxon>Tracheophyta</taxon>
        <taxon>Spermatophyta</taxon>
        <taxon>Magnoliopsida</taxon>
        <taxon>eudicotyledons</taxon>
        <taxon>Gunneridae</taxon>
        <taxon>Pentapetalae</taxon>
        <taxon>rosids</taxon>
        <taxon>Vitales</taxon>
        <taxon>Vitaceae</taxon>
        <taxon>Viteae</taxon>
        <taxon>Vitis</taxon>
    </lineage>
</organism>
<gene>
    <name evidence="3" type="ORF">VitviT2T_028622</name>
</gene>
<dbReference type="EMBL" id="CP126665">
    <property type="protein sequence ID" value="WKA11091.1"/>
    <property type="molecule type" value="Genomic_DNA"/>
</dbReference>